<feature type="non-terminal residue" evidence="3">
    <location>
        <position position="80"/>
    </location>
</feature>
<evidence type="ECO:0000313" key="2">
    <source>
        <dbReference type="EMBL" id="CAF4561002.1"/>
    </source>
</evidence>
<name>A0A8S3AER4_9BILA</name>
<organism evidence="3 4">
    <name type="scientific">Rotaria magnacalcarata</name>
    <dbReference type="NCBI Taxonomy" id="392030"/>
    <lineage>
        <taxon>Eukaryota</taxon>
        <taxon>Metazoa</taxon>
        <taxon>Spiralia</taxon>
        <taxon>Gnathifera</taxon>
        <taxon>Rotifera</taxon>
        <taxon>Eurotatoria</taxon>
        <taxon>Bdelloidea</taxon>
        <taxon>Philodinida</taxon>
        <taxon>Philodinidae</taxon>
        <taxon>Rotaria</taxon>
    </lineage>
</organism>
<comment type="caution">
    <text evidence="3">The sequence shown here is derived from an EMBL/GenBank/DDBJ whole genome shotgun (WGS) entry which is preliminary data.</text>
</comment>
<keyword evidence="1" id="KW-0472">Membrane</keyword>
<keyword evidence="1" id="KW-1133">Transmembrane helix</keyword>
<evidence type="ECO:0000313" key="4">
    <source>
        <dbReference type="Proteomes" id="UP000681967"/>
    </source>
</evidence>
<sequence length="80" mass="9102">YNDVYSTVDIKQSNDMYDFMKQYAMVITALCDQLCYLCGGEGLNKKAPLPEQCSNGTFLQLLLALMQHPSIYIALYGYQM</sequence>
<proteinExistence type="predicted"/>
<keyword evidence="1" id="KW-0812">Transmembrane</keyword>
<gene>
    <name evidence="3" type="ORF">BYL167_LOCUS45063</name>
    <name evidence="2" type="ORF">GIL414_LOCUS37248</name>
</gene>
<feature type="non-terminal residue" evidence="3">
    <location>
        <position position="1"/>
    </location>
</feature>
<reference evidence="3" key="1">
    <citation type="submission" date="2021-02" db="EMBL/GenBank/DDBJ databases">
        <authorList>
            <person name="Nowell W R."/>
        </authorList>
    </citation>
    <scope>NUCLEOTIDE SEQUENCE</scope>
</reference>
<dbReference type="EMBL" id="CAJOBH010123953">
    <property type="protein sequence ID" value="CAF4725675.1"/>
    <property type="molecule type" value="Genomic_DNA"/>
</dbReference>
<dbReference type="Gene3D" id="1.25.10.10">
    <property type="entry name" value="Leucine-rich Repeat Variant"/>
    <property type="match status" value="1"/>
</dbReference>
<dbReference type="Proteomes" id="UP000681720">
    <property type="component" value="Unassembled WGS sequence"/>
</dbReference>
<protein>
    <submittedName>
        <fullName evidence="3">Uncharacterized protein</fullName>
    </submittedName>
</protein>
<dbReference type="AlphaFoldDB" id="A0A8S3AER4"/>
<dbReference type="Proteomes" id="UP000681967">
    <property type="component" value="Unassembled WGS sequence"/>
</dbReference>
<accession>A0A8S3AER4</accession>
<dbReference type="InterPro" id="IPR011989">
    <property type="entry name" value="ARM-like"/>
</dbReference>
<evidence type="ECO:0000313" key="3">
    <source>
        <dbReference type="EMBL" id="CAF4725675.1"/>
    </source>
</evidence>
<evidence type="ECO:0000256" key="1">
    <source>
        <dbReference type="SAM" id="Phobius"/>
    </source>
</evidence>
<dbReference type="EMBL" id="CAJOBJ010095143">
    <property type="protein sequence ID" value="CAF4561002.1"/>
    <property type="molecule type" value="Genomic_DNA"/>
</dbReference>
<feature type="transmembrane region" description="Helical" evidence="1">
    <location>
        <begin position="58"/>
        <end position="78"/>
    </location>
</feature>